<organism evidence="4 5">
    <name type="scientific">Pseudocercospora musae</name>
    <dbReference type="NCBI Taxonomy" id="113226"/>
    <lineage>
        <taxon>Eukaryota</taxon>
        <taxon>Fungi</taxon>
        <taxon>Dikarya</taxon>
        <taxon>Ascomycota</taxon>
        <taxon>Pezizomycotina</taxon>
        <taxon>Dothideomycetes</taxon>
        <taxon>Dothideomycetidae</taxon>
        <taxon>Mycosphaerellales</taxon>
        <taxon>Mycosphaerellaceae</taxon>
        <taxon>Pseudocercospora</taxon>
    </lineage>
</organism>
<dbReference type="EMBL" id="LFZO01000172">
    <property type="protein sequence ID" value="KXT11956.1"/>
    <property type="molecule type" value="Genomic_DNA"/>
</dbReference>
<evidence type="ECO:0000256" key="1">
    <source>
        <dbReference type="ARBA" id="ARBA00004123"/>
    </source>
</evidence>
<feature type="compositionally biased region" description="Basic and acidic residues" evidence="3">
    <location>
        <begin position="830"/>
        <end position="840"/>
    </location>
</feature>
<evidence type="ECO:0000256" key="3">
    <source>
        <dbReference type="SAM" id="MobiDB-lite"/>
    </source>
</evidence>
<gene>
    <name evidence="4" type="ORF">AC579_1015</name>
</gene>
<feature type="compositionally biased region" description="Basic and acidic residues" evidence="3">
    <location>
        <begin position="1135"/>
        <end position="1144"/>
    </location>
</feature>
<feature type="region of interest" description="Disordered" evidence="3">
    <location>
        <begin position="237"/>
        <end position="279"/>
    </location>
</feature>
<dbReference type="PANTHER" id="PTHR15074">
    <property type="entry name" value="METHYL-CPG-BINDING PROTEIN"/>
    <property type="match status" value="1"/>
</dbReference>
<feature type="compositionally biased region" description="Basic and acidic residues" evidence="3">
    <location>
        <begin position="556"/>
        <end position="574"/>
    </location>
</feature>
<dbReference type="OrthoDB" id="10265068at2759"/>
<feature type="compositionally biased region" description="Acidic residues" evidence="3">
    <location>
        <begin position="795"/>
        <end position="814"/>
    </location>
</feature>
<protein>
    <recommendedName>
        <fullName evidence="6">HhH-GPD domain-containing protein</fullName>
    </recommendedName>
</protein>
<feature type="region of interest" description="Disordered" evidence="3">
    <location>
        <begin position="539"/>
        <end position="582"/>
    </location>
</feature>
<reference evidence="4 5" key="1">
    <citation type="submission" date="2015-07" db="EMBL/GenBank/DDBJ databases">
        <title>Comparative genomics of the Sigatoka disease complex on banana suggests a link between parallel evolutionary changes in Pseudocercospora fijiensis and Pseudocercospora eumusae and increased virulence on the banana host.</title>
        <authorList>
            <person name="Chang T.-C."/>
            <person name="Salvucci A."/>
            <person name="Crous P.W."/>
            <person name="Stergiopoulos I."/>
        </authorList>
    </citation>
    <scope>NUCLEOTIDE SEQUENCE [LARGE SCALE GENOMIC DNA]</scope>
    <source>
        <strain evidence="4 5">CBS 116634</strain>
    </source>
</reference>
<feature type="compositionally biased region" description="Acidic residues" evidence="3">
    <location>
        <begin position="656"/>
        <end position="669"/>
    </location>
</feature>
<dbReference type="GO" id="GO:0003677">
    <property type="term" value="F:DNA binding"/>
    <property type="evidence" value="ECO:0007669"/>
    <property type="project" value="InterPro"/>
</dbReference>
<dbReference type="STRING" id="113226.A0A139IBD0"/>
<feature type="region of interest" description="Disordered" evidence="3">
    <location>
        <begin position="595"/>
        <end position="670"/>
    </location>
</feature>
<proteinExistence type="predicted"/>
<feature type="region of interest" description="Disordered" evidence="3">
    <location>
        <begin position="1134"/>
        <end position="1153"/>
    </location>
</feature>
<dbReference type="PANTHER" id="PTHR15074:SF0">
    <property type="entry name" value="METHYL-CPG-BINDING DOMAIN PROTEIN 4-LIKE PROTEIN"/>
    <property type="match status" value="1"/>
</dbReference>
<evidence type="ECO:0000256" key="2">
    <source>
        <dbReference type="ARBA" id="ARBA00023242"/>
    </source>
</evidence>
<feature type="region of interest" description="Disordered" evidence="3">
    <location>
        <begin position="476"/>
        <end position="502"/>
    </location>
</feature>
<feature type="compositionally biased region" description="Polar residues" evidence="3">
    <location>
        <begin position="636"/>
        <end position="645"/>
    </location>
</feature>
<dbReference type="GO" id="GO:0005634">
    <property type="term" value="C:nucleus"/>
    <property type="evidence" value="ECO:0007669"/>
    <property type="project" value="UniProtKB-SubCell"/>
</dbReference>
<name>A0A139IBD0_9PEZI</name>
<feature type="region of interest" description="Disordered" evidence="3">
    <location>
        <begin position="308"/>
        <end position="442"/>
    </location>
</feature>
<feature type="compositionally biased region" description="Basic and acidic residues" evidence="3">
    <location>
        <begin position="622"/>
        <end position="631"/>
    </location>
</feature>
<feature type="compositionally biased region" description="Low complexity" evidence="3">
    <location>
        <begin position="35"/>
        <end position="47"/>
    </location>
</feature>
<dbReference type="AlphaFoldDB" id="A0A139IBD0"/>
<dbReference type="Proteomes" id="UP000073492">
    <property type="component" value="Unassembled WGS sequence"/>
</dbReference>
<dbReference type="InterPro" id="IPR045138">
    <property type="entry name" value="MeCP2/MBD4"/>
</dbReference>
<feature type="compositionally biased region" description="Basic and acidic residues" evidence="3">
    <location>
        <begin position="599"/>
        <end position="613"/>
    </location>
</feature>
<dbReference type="GO" id="GO:0006281">
    <property type="term" value="P:DNA repair"/>
    <property type="evidence" value="ECO:0007669"/>
    <property type="project" value="InterPro"/>
</dbReference>
<comment type="subcellular location">
    <subcellularLocation>
        <location evidence="1">Nucleus</location>
    </subcellularLocation>
</comment>
<evidence type="ECO:0000313" key="5">
    <source>
        <dbReference type="Proteomes" id="UP000073492"/>
    </source>
</evidence>
<feature type="compositionally biased region" description="Low complexity" evidence="3">
    <location>
        <begin position="541"/>
        <end position="555"/>
    </location>
</feature>
<feature type="compositionally biased region" description="Low complexity" evidence="3">
    <location>
        <begin position="248"/>
        <end position="263"/>
    </location>
</feature>
<dbReference type="InterPro" id="IPR011257">
    <property type="entry name" value="DNA_glycosylase"/>
</dbReference>
<evidence type="ECO:0000313" key="4">
    <source>
        <dbReference type="EMBL" id="KXT11956.1"/>
    </source>
</evidence>
<comment type="caution">
    <text evidence="4">The sequence shown here is derived from an EMBL/GenBank/DDBJ whole genome shotgun (WGS) entry which is preliminary data.</text>
</comment>
<feature type="region of interest" description="Disordered" evidence="3">
    <location>
        <begin position="707"/>
        <end position="753"/>
    </location>
</feature>
<keyword evidence="2" id="KW-0539">Nucleus</keyword>
<dbReference type="SUPFAM" id="SSF48150">
    <property type="entry name" value="DNA-glycosylase"/>
    <property type="match status" value="1"/>
</dbReference>
<feature type="region of interest" description="Disordered" evidence="3">
    <location>
        <begin position="768"/>
        <end position="861"/>
    </location>
</feature>
<sequence>MAKKRSAQQQSRVDGALQARQRKRKHEQEFRRARAASTPAPAQQQPQGDGLSKGQRKRKRKRENLKAIRAEARLEIAPEPQSISIKHAGITPLARIPVKQWHMGGPEVDATLVNTDIVVPDLVEVKTNAEQYKLDWPLLIEKARSQRNRHHLQFKQLPPTQQALLEKFYLPSHALVEVQEVTPPSAPIERPQQRRIQAQTKPFNTFKPYVEPRITSVSLYRGDEDIEATKARLRRSFNVSRGRPADASSGSSSSSSEVQSSTDSESDEETKQNRVARGSFQESWAKELADFPDNERVEALEDAKEIVKDPLEVQASEILAGDDEADRSHHEVLPPDQQFTLDENGEIVLAKQDSVPEVGSDDGSSEPDSTVDAELEPNENGYEHLDDVDAWSDSASNHLDLDAKLSETPADGQANAETSEHSFPLSNPGMVPSSPEQAAAPHDVGQDLLDILEKDIAAMPGSEIISANIGIKRSERQISAPEADSSQGRTPPTAHIETEQVSTATLGTVHLPKYGYGHECTQDTQELYDDIDNVAQDLFQSTRPLPRGTPSSTRSSDSRRDEKHLTRVSSDVRHHVPRNGLSIDGITTANVLSAQQPTKTHDAADDLSPRPSEDPETDPDSDGVRNTREVQEVAMKNNNVTNTPDHGTADAGMYDSDGDEIEVDDEEESALARRSSAISALTELGEPPSPPLEIVLPEAVQEAIAIANGTSSPSMPASAKKRQMTGRTSKHFSPPKSLPSKQPRKRVRADGYKTYEKIPDRIGYVDLGKRVTRSATNNLPKLELEKRAEASSDVGLEEEVGVPAEVQDDSESCLDESISAASKKRRKTAKAADEIEHVEDTSPVPSSQKRRSSTKKRKTTGAISEHFITDRVDRFNTTGKKRIAGVSYATTPSINEKSFGLIQEKIWNEPFWLIIAVTFLNKTAGRSAVPVFWKIRQKWPQPYLLAQADSDELLEIIHHLGLQHQRCKRIKQIAHAWAFCPPVLGKRFRILHYPNKGDGKDYKKDEIIAGDADDCAGAVEVAHIPGCGRYAIDSWRIFCRDVMRGLAKDYNGYGCQKEGFEPEWKRVVPEDKELRACLRWMWLREGYIWDPLTGNKREATEEEMENAVKGQMELEDEVERKFIAQAAGVVVSSPEKARRGDLETPVKQNFDGW</sequence>
<feature type="compositionally biased region" description="Basic residues" evidence="3">
    <location>
        <begin position="848"/>
        <end position="859"/>
    </location>
</feature>
<feature type="compositionally biased region" description="Basic residues" evidence="3">
    <location>
        <begin position="719"/>
        <end position="730"/>
    </location>
</feature>
<dbReference type="Gene3D" id="1.10.340.30">
    <property type="entry name" value="Hypothetical protein, domain 2"/>
    <property type="match status" value="1"/>
</dbReference>
<accession>A0A139IBD0</accession>
<feature type="compositionally biased region" description="Acidic residues" evidence="3">
    <location>
        <begin position="359"/>
        <end position="377"/>
    </location>
</feature>
<keyword evidence="5" id="KW-1185">Reference proteome</keyword>
<feature type="region of interest" description="Disordered" evidence="3">
    <location>
        <begin position="183"/>
        <end position="202"/>
    </location>
</feature>
<dbReference type="GO" id="GO:0003824">
    <property type="term" value="F:catalytic activity"/>
    <property type="evidence" value="ECO:0007669"/>
    <property type="project" value="InterPro"/>
</dbReference>
<evidence type="ECO:0008006" key="6">
    <source>
        <dbReference type="Google" id="ProtNLM"/>
    </source>
</evidence>
<feature type="region of interest" description="Disordered" evidence="3">
    <location>
        <begin position="1"/>
        <end position="62"/>
    </location>
</feature>